<sequence>MNDKKIKALLDTGATKSITCNKVVRNLNIKIDKNRSLNISTLGKKNLKTWKSQRSVNIRFKGYSFIKYILISDNKFSFDRGYQLVIGMAY</sequence>
<keyword evidence="1" id="KW-1185">Reference proteome</keyword>
<dbReference type="Pfam" id="PF13650">
    <property type="entry name" value="Asp_protease_2"/>
    <property type="match status" value="1"/>
</dbReference>
<organism evidence="1 2">
    <name type="scientific">Strongyloides venezuelensis</name>
    <name type="common">Threadworm</name>
    <dbReference type="NCBI Taxonomy" id="75913"/>
    <lineage>
        <taxon>Eukaryota</taxon>
        <taxon>Metazoa</taxon>
        <taxon>Ecdysozoa</taxon>
        <taxon>Nematoda</taxon>
        <taxon>Chromadorea</taxon>
        <taxon>Rhabditida</taxon>
        <taxon>Tylenchina</taxon>
        <taxon>Panagrolaimomorpha</taxon>
        <taxon>Strongyloidoidea</taxon>
        <taxon>Strongyloididae</taxon>
        <taxon>Strongyloides</taxon>
    </lineage>
</organism>
<reference evidence="1" key="1">
    <citation type="submission" date="2014-07" db="EMBL/GenBank/DDBJ databases">
        <authorList>
            <person name="Martin A.A"/>
            <person name="De Silva N."/>
        </authorList>
    </citation>
    <scope>NUCLEOTIDE SEQUENCE</scope>
</reference>
<dbReference type="Gene3D" id="2.40.70.10">
    <property type="entry name" value="Acid Proteases"/>
    <property type="match status" value="1"/>
</dbReference>
<dbReference type="WBParaSite" id="SVE_1556000.1">
    <property type="protein sequence ID" value="SVE_1556000.1"/>
    <property type="gene ID" value="SVE_1556000"/>
</dbReference>
<dbReference type="Proteomes" id="UP000035680">
    <property type="component" value="Unassembled WGS sequence"/>
</dbReference>
<protein>
    <submittedName>
        <fullName evidence="2">Peptidase A2 domain-containing protein</fullName>
    </submittedName>
</protein>
<dbReference type="STRING" id="75913.A0A0K0FTI2"/>
<reference evidence="2" key="2">
    <citation type="submission" date="2015-08" db="UniProtKB">
        <authorList>
            <consortium name="WormBaseParasite"/>
        </authorList>
    </citation>
    <scope>IDENTIFICATION</scope>
</reference>
<dbReference type="AlphaFoldDB" id="A0A0K0FTI2"/>
<proteinExistence type="predicted"/>
<dbReference type="InterPro" id="IPR021109">
    <property type="entry name" value="Peptidase_aspartic_dom_sf"/>
</dbReference>
<dbReference type="SUPFAM" id="SSF50630">
    <property type="entry name" value="Acid proteases"/>
    <property type="match status" value="1"/>
</dbReference>
<accession>A0A0K0FTI2</accession>
<evidence type="ECO:0000313" key="1">
    <source>
        <dbReference type="Proteomes" id="UP000035680"/>
    </source>
</evidence>
<evidence type="ECO:0000313" key="2">
    <source>
        <dbReference type="WBParaSite" id="SVE_1556000.1"/>
    </source>
</evidence>
<name>A0A0K0FTI2_STRVS</name>